<dbReference type="eggNOG" id="COG1695">
    <property type="taxonomic scope" value="Bacteria"/>
</dbReference>
<dbReference type="OrthoDB" id="3186544at2"/>
<dbReference type="RefSeq" id="WP_025226959.1">
    <property type="nucleotide sequence ID" value="NZ_CP007139.1"/>
</dbReference>
<dbReference type="HOGENOM" id="CLU_063440_3_3_0"/>
<dbReference type="Gene3D" id="1.10.10.10">
    <property type="entry name" value="Winged helix-like DNA-binding domain superfamily/Winged helix DNA-binding domain"/>
    <property type="match status" value="1"/>
</dbReference>
<dbReference type="AlphaFoldDB" id="A0A068NLP7"/>
<keyword evidence="3" id="KW-1185">Reference proteome</keyword>
<dbReference type="PANTHER" id="PTHR33169">
    <property type="entry name" value="PADR-FAMILY TRANSCRIPTIONAL REGULATOR"/>
    <property type="match status" value="1"/>
</dbReference>
<dbReference type="PANTHER" id="PTHR33169:SF14">
    <property type="entry name" value="TRANSCRIPTIONAL REGULATOR RV3488"/>
    <property type="match status" value="1"/>
</dbReference>
<sequence length="112" mass="12448">MTFREDLEALVLSCLSTGPAHGYELSKRIRSLSQEALSVAEGKLYPALHALEAEGDISAVWVPQGNKPPRKVYELTEVGRKTLRRKQAEWQAFARGVGSVLQNGVTEWKLVK</sequence>
<dbReference type="EMBL" id="CP007139">
    <property type="protein sequence ID" value="AIE84401.1"/>
    <property type="molecule type" value="Genomic_DNA"/>
</dbReference>
<protein>
    <submittedName>
        <fullName evidence="2">Transcriptional regulator, PadR family</fullName>
    </submittedName>
</protein>
<evidence type="ECO:0000313" key="3">
    <source>
        <dbReference type="Proteomes" id="UP000027982"/>
    </source>
</evidence>
<dbReference type="SUPFAM" id="SSF46785">
    <property type="entry name" value="Winged helix' DNA-binding domain"/>
    <property type="match status" value="1"/>
</dbReference>
<dbReference type="STRING" id="661478.OP10G_1033"/>
<evidence type="ECO:0000259" key="1">
    <source>
        <dbReference type="Pfam" id="PF03551"/>
    </source>
</evidence>
<dbReference type="InterPro" id="IPR052509">
    <property type="entry name" value="Metal_resp_DNA-bind_regulator"/>
</dbReference>
<dbReference type="Pfam" id="PF03551">
    <property type="entry name" value="PadR"/>
    <property type="match status" value="1"/>
</dbReference>
<dbReference type="InterPro" id="IPR036390">
    <property type="entry name" value="WH_DNA-bd_sf"/>
</dbReference>
<reference evidence="2 3" key="1">
    <citation type="journal article" date="2014" name="PLoS ONE">
        <title>The first complete genome sequence of the class fimbriimonadia in the phylum armatimonadetes.</title>
        <authorList>
            <person name="Hu Z.Y."/>
            <person name="Wang Y.Z."/>
            <person name="Im W.T."/>
            <person name="Wang S.Y."/>
            <person name="Zhao G.P."/>
            <person name="Zheng H.J."/>
            <person name="Quan Z.X."/>
        </authorList>
    </citation>
    <scope>NUCLEOTIDE SEQUENCE [LARGE SCALE GENOMIC DNA]</scope>
    <source>
        <strain evidence="2">Gsoil 348</strain>
    </source>
</reference>
<feature type="domain" description="Transcription regulator PadR N-terminal" evidence="1">
    <location>
        <begin position="11"/>
        <end position="84"/>
    </location>
</feature>
<name>A0A068NLP7_FIMGI</name>
<organism evidence="2 3">
    <name type="scientific">Fimbriimonas ginsengisoli Gsoil 348</name>
    <dbReference type="NCBI Taxonomy" id="661478"/>
    <lineage>
        <taxon>Bacteria</taxon>
        <taxon>Bacillati</taxon>
        <taxon>Armatimonadota</taxon>
        <taxon>Fimbriimonadia</taxon>
        <taxon>Fimbriimonadales</taxon>
        <taxon>Fimbriimonadaceae</taxon>
        <taxon>Fimbriimonas</taxon>
    </lineage>
</organism>
<dbReference type="KEGG" id="fgi:OP10G_1033"/>
<dbReference type="InterPro" id="IPR005149">
    <property type="entry name" value="Tscrpt_reg_PadR_N"/>
</dbReference>
<evidence type="ECO:0000313" key="2">
    <source>
        <dbReference type="EMBL" id="AIE84401.1"/>
    </source>
</evidence>
<proteinExistence type="predicted"/>
<dbReference type="InterPro" id="IPR036388">
    <property type="entry name" value="WH-like_DNA-bd_sf"/>
</dbReference>
<gene>
    <name evidence="2" type="ORF">OP10G_1033</name>
</gene>
<accession>A0A068NLP7</accession>
<dbReference type="Proteomes" id="UP000027982">
    <property type="component" value="Chromosome"/>
</dbReference>